<dbReference type="AlphaFoldDB" id="A0A3E3DVX2"/>
<protein>
    <submittedName>
        <fullName evidence="1">Uncharacterized protein</fullName>
    </submittedName>
</protein>
<sequence length="123" mass="14739">MDIKTVGTGFSYDTWDKNLMYIDIVEDTNRGRIFNCYIANYIEFNGVDDLISKLKRLYNELNYNIKNKYYSISEIINMTINLSYLIRVMVFDDNKEIKGIIKDYSVGMEYEFKNEEELKKYIK</sequence>
<accession>A0A3E3DVX2</accession>
<comment type="caution">
    <text evidence="1">The sequence shown here is derived from an EMBL/GenBank/DDBJ whole genome shotgun (WGS) entry which is preliminary data.</text>
</comment>
<dbReference type="GeneID" id="97999908"/>
<reference evidence="1 2" key="1">
    <citation type="submission" date="2018-08" db="EMBL/GenBank/DDBJ databases">
        <title>A genome reference for cultivated species of the human gut microbiota.</title>
        <authorList>
            <person name="Zou Y."/>
            <person name="Xue W."/>
            <person name="Luo G."/>
        </authorList>
    </citation>
    <scope>NUCLEOTIDE SEQUENCE [LARGE SCALE GENOMIC DNA]</scope>
    <source>
        <strain evidence="1 2">AM25-6</strain>
    </source>
</reference>
<organism evidence="1 2">
    <name type="scientific">Anaerofustis stercorihominis</name>
    <dbReference type="NCBI Taxonomy" id="214853"/>
    <lineage>
        <taxon>Bacteria</taxon>
        <taxon>Bacillati</taxon>
        <taxon>Bacillota</taxon>
        <taxon>Clostridia</taxon>
        <taxon>Eubacteriales</taxon>
        <taxon>Eubacteriaceae</taxon>
        <taxon>Anaerofustis</taxon>
    </lineage>
</organism>
<dbReference type="RefSeq" id="WP_007049509.1">
    <property type="nucleotide sequence ID" value="NZ_CABKNJ010000004.1"/>
</dbReference>
<evidence type="ECO:0000313" key="1">
    <source>
        <dbReference type="EMBL" id="RGD73412.1"/>
    </source>
</evidence>
<evidence type="ECO:0000313" key="2">
    <source>
        <dbReference type="Proteomes" id="UP000261212"/>
    </source>
</evidence>
<proteinExistence type="predicted"/>
<name>A0A3E3DVX2_9FIRM</name>
<dbReference type="EMBL" id="QUSM01000006">
    <property type="protein sequence ID" value="RGD73412.1"/>
    <property type="molecule type" value="Genomic_DNA"/>
</dbReference>
<gene>
    <name evidence="1" type="ORF">DW687_10300</name>
</gene>
<dbReference type="Proteomes" id="UP000261212">
    <property type="component" value="Unassembled WGS sequence"/>
</dbReference>